<evidence type="ECO:0000313" key="2">
    <source>
        <dbReference type="Proteomes" id="UP000031620"/>
    </source>
</evidence>
<dbReference type="Proteomes" id="UP000031620">
    <property type="component" value="Chromosome"/>
</dbReference>
<reference evidence="1 2" key="1">
    <citation type="submission" date="2014-11" db="EMBL/GenBank/DDBJ databases">
        <title>Complete genome sequence and analysis of Lactobacillus hokkaidonensis LOOC260T.</title>
        <authorList>
            <person name="Tanizawa Y."/>
            <person name="Tohno M."/>
            <person name="Kaminuma E."/>
            <person name="Nakamura Y."/>
            <person name="Arita M."/>
        </authorList>
    </citation>
    <scope>NUCLEOTIDE SEQUENCE [LARGE SCALE GENOMIC DNA]</scope>
    <source>
        <strain evidence="1 2">LOOC260</strain>
    </source>
</reference>
<dbReference type="HOGENOM" id="CLU_3062804_0_0_9"/>
<protein>
    <submittedName>
        <fullName evidence="1">Uncharacterized protein</fullName>
    </submittedName>
</protein>
<dbReference type="AlphaFoldDB" id="A0A0A1GTB2"/>
<dbReference type="STRING" id="1291742.LOOC260_109930"/>
<accession>A0A0A1GTB2</accession>
<proteinExistence type="predicted"/>
<dbReference type="KEGG" id="lho:LOOC260_109930"/>
<organism evidence="1 2">
    <name type="scientific">Paucilactobacillus hokkaidonensis JCM 18461</name>
    <dbReference type="NCBI Taxonomy" id="1291742"/>
    <lineage>
        <taxon>Bacteria</taxon>
        <taxon>Bacillati</taxon>
        <taxon>Bacillota</taxon>
        <taxon>Bacilli</taxon>
        <taxon>Lactobacillales</taxon>
        <taxon>Lactobacillaceae</taxon>
        <taxon>Paucilactobacillus</taxon>
    </lineage>
</organism>
<evidence type="ECO:0000313" key="1">
    <source>
        <dbReference type="EMBL" id="BAP85532.1"/>
    </source>
</evidence>
<gene>
    <name evidence="1" type="ORF">LOOC260_109930</name>
</gene>
<dbReference type="RefSeq" id="WP_156406626.1">
    <property type="nucleotide sequence ID" value="NZ_AP014680.1"/>
</dbReference>
<sequence length="53" mass="5965">MIKSVLQAFPGFTINDVLNTDYGKLIGTIEAKGPKEQKKEDETMDLFDFVKSI</sequence>
<dbReference type="EMBL" id="AP014680">
    <property type="protein sequence ID" value="BAP85532.1"/>
    <property type="molecule type" value="Genomic_DNA"/>
</dbReference>
<name>A0A0A1GTB2_9LACO</name>